<dbReference type="PANTHER" id="PTHR30282">
    <property type="entry name" value="P-AMINOBENZOYL GLUTAMATE TRANSPORTER"/>
    <property type="match status" value="1"/>
</dbReference>
<keyword evidence="1" id="KW-1133">Transmembrane helix</keyword>
<dbReference type="PANTHER" id="PTHR30282:SF1">
    <property type="entry name" value="ABGT FAMILY TRANSPORTER"/>
    <property type="match status" value="1"/>
</dbReference>
<feature type="transmembrane region" description="Helical" evidence="1">
    <location>
        <begin position="364"/>
        <end position="386"/>
    </location>
</feature>
<evidence type="ECO:0000313" key="2">
    <source>
        <dbReference type="EMBL" id="AEQ21852.1"/>
    </source>
</evidence>
<reference evidence="2 3" key="1">
    <citation type="journal article" date="2011" name="J. Bacteriol.">
        <title>Complete genome sequence of Acidaminococcus intestini RYC-MR95, a Gram-negative bacterium from the phylum Firmicutes.</title>
        <authorList>
            <person name="D'Auria G."/>
            <person name="Galan J.C."/>
            <person name="Rodriguez-Alcayna M."/>
            <person name="Moya A."/>
            <person name="Baquero F."/>
            <person name="Latorre A."/>
        </authorList>
    </citation>
    <scope>NUCLEOTIDE SEQUENCE [LARGE SCALE GENOMIC DNA]</scope>
    <source>
        <strain evidence="2 3">RyC-MR95</strain>
    </source>
</reference>
<dbReference type="STRING" id="568816.Acin_0612"/>
<keyword evidence="3" id="KW-1185">Reference proteome</keyword>
<dbReference type="Proteomes" id="UP000007093">
    <property type="component" value="Chromosome"/>
</dbReference>
<feature type="transmembrane region" description="Helical" evidence="1">
    <location>
        <begin position="142"/>
        <end position="162"/>
    </location>
</feature>
<keyword evidence="1" id="KW-0472">Membrane</keyword>
<dbReference type="Pfam" id="PF03806">
    <property type="entry name" value="ABG_transport"/>
    <property type="match status" value="1"/>
</dbReference>
<name>G4Q458_ACIIR</name>
<feature type="transmembrane region" description="Helical" evidence="1">
    <location>
        <begin position="86"/>
        <end position="104"/>
    </location>
</feature>
<dbReference type="AlphaFoldDB" id="G4Q458"/>
<dbReference type="GO" id="GO:0015558">
    <property type="term" value="F:secondary active p-aminobenzoyl-glutamate transmembrane transporter activity"/>
    <property type="evidence" value="ECO:0007669"/>
    <property type="project" value="InterPro"/>
</dbReference>
<gene>
    <name evidence="2" type="ordered locus">Acin_0612</name>
</gene>
<feature type="transmembrane region" description="Helical" evidence="1">
    <location>
        <begin position="174"/>
        <end position="194"/>
    </location>
</feature>
<dbReference type="KEGG" id="ain:Acin_0612"/>
<keyword evidence="1" id="KW-0812">Transmembrane</keyword>
<dbReference type="GO" id="GO:1902604">
    <property type="term" value="P:p-aminobenzoyl-glutamate transmembrane transport"/>
    <property type="evidence" value="ECO:0007669"/>
    <property type="project" value="InterPro"/>
</dbReference>
<dbReference type="HOGENOM" id="CLU_040132_0_0_9"/>
<dbReference type="eggNOG" id="COG2978">
    <property type="taxonomic scope" value="Bacteria"/>
</dbReference>
<feature type="transmembrane region" description="Helical" evidence="1">
    <location>
        <begin position="221"/>
        <end position="239"/>
    </location>
</feature>
<proteinExistence type="predicted"/>
<feature type="transmembrane region" description="Helical" evidence="1">
    <location>
        <begin position="324"/>
        <end position="344"/>
    </location>
</feature>
<evidence type="ECO:0008006" key="4">
    <source>
        <dbReference type="Google" id="ProtNLM"/>
    </source>
</evidence>
<feature type="transmembrane region" description="Helical" evidence="1">
    <location>
        <begin position="407"/>
        <end position="436"/>
    </location>
</feature>
<evidence type="ECO:0000313" key="3">
    <source>
        <dbReference type="Proteomes" id="UP000007093"/>
    </source>
</evidence>
<feature type="transmembrane region" description="Helical" evidence="1">
    <location>
        <begin position="503"/>
        <end position="522"/>
    </location>
</feature>
<dbReference type="EMBL" id="CP003058">
    <property type="protein sequence ID" value="AEQ21852.1"/>
    <property type="molecule type" value="Genomic_DNA"/>
</dbReference>
<accession>G4Q458</accession>
<feature type="transmembrane region" description="Helical" evidence="1">
    <location>
        <begin position="448"/>
        <end position="466"/>
    </location>
</feature>
<dbReference type="InParanoid" id="G4Q458"/>
<feature type="transmembrane region" description="Helical" evidence="1">
    <location>
        <begin position="473"/>
        <end position="491"/>
    </location>
</feature>
<organism evidence="2 3">
    <name type="scientific">Acidaminococcus intestini (strain RyC-MR95)</name>
    <dbReference type="NCBI Taxonomy" id="568816"/>
    <lineage>
        <taxon>Bacteria</taxon>
        <taxon>Bacillati</taxon>
        <taxon>Bacillota</taxon>
        <taxon>Negativicutes</taxon>
        <taxon>Acidaminococcales</taxon>
        <taxon>Acidaminococcaceae</taxon>
        <taxon>Acidaminococcus</taxon>
    </lineage>
</organism>
<dbReference type="InterPro" id="IPR004697">
    <property type="entry name" value="AbgT"/>
</dbReference>
<protein>
    <recommendedName>
        <fullName evidence="4">AbgT transporter family</fullName>
    </recommendedName>
</protein>
<feature type="transmembrane region" description="Helical" evidence="1">
    <location>
        <begin position="200"/>
        <end position="216"/>
    </location>
</feature>
<feature type="transmembrane region" description="Helical" evidence="1">
    <location>
        <begin position="271"/>
        <end position="289"/>
    </location>
</feature>
<dbReference type="PATRIC" id="fig|568816.4.peg.594"/>
<feature type="transmembrane region" description="Helical" evidence="1">
    <location>
        <begin position="543"/>
        <end position="565"/>
    </location>
</feature>
<sequence length="575" mass="62341">MGAARDRLSLLPPCWEAVFFPSDAVVPPLQKGGPSKFVYCLSLYPFDPSAPRKGGVLMSQPQQPAQEQVGGFLGFIERAGNRIPDITMLFIAAFFITCILSAFLSQFHFGYIHPTTGKEIMVTNMLAPKSLVTLMTKMVSNFAGFPPLGMVIVATLGIGIAQGSGYINTGLKKILSVTPRFLMTPIVIVVGMLSHLAPDSGYMIIIPIAAYLFYASGKHPLAGVAASFAGIAGAFAANYTPSAIDPVIQGFTQMAAQLIDPSYEVNVLCNYFFAFAATFPIILVCWWVTEHVTEPWCRKACPLDADIDASEDAMKPITPQENRSFAVASCVLIFLLVGLFAALIPENSLFRDPAGNIASFKAPVMQSIVAIIFLLCAIPGIVYGIMSGTFRSSKDFTHSMEEITHTLVQLIVFYFFAAQFMYAFGASNLGALIAIAGAEFLKSLALPPQITVFGIIVFVAILNLLITSASAKWSILAPIFVPMLMSVGIAPELTQVAFRISDSAVNVCTPMFAFYPLIIIYCQKYYKKTGVGTLSSLMLPYTIALLVTLTVLLYVFWFLGIPLGFQGAYIYPRPM</sequence>
<evidence type="ECO:0000256" key="1">
    <source>
        <dbReference type="SAM" id="Phobius"/>
    </source>
</evidence>